<dbReference type="AlphaFoldDB" id="A0A833V2Y4"/>
<dbReference type="SUPFAM" id="SSF51391">
    <property type="entry name" value="Thiamin phosphate synthase"/>
    <property type="match status" value="1"/>
</dbReference>
<evidence type="ECO:0000259" key="23">
    <source>
        <dbReference type="Pfam" id="PF08543"/>
    </source>
</evidence>
<dbReference type="GO" id="GO:0008972">
    <property type="term" value="F:phosphomethylpyrimidine kinase activity"/>
    <property type="evidence" value="ECO:0007669"/>
    <property type="project" value="InterPro"/>
</dbReference>
<dbReference type="InterPro" id="IPR022998">
    <property type="entry name" value="ThiamineP_synth_TenI"/>
</dbReference>
<evidence type="ECO:0000256" key="14">
    <source>
        <dbReference type="ARBA" id="ARBA00022977"/>
    </source>
</evidence>
<proteinExistence type="inferred from homology"/>
<evidence type="ECO:0000256" key="3">
    <source>
        <dbReference type="ARBA" id="ARBA00004229"/>
    </source>
</evidence>
<comment type="caution">
    <text evidence="24">The sequence shown here is derived from an EMBL/GenBank/DDBJ whole genome shotgun (WGS) entry which is preliminary data.</text>
</comment>
<evidence type="ECO:0000256" key="4">
    <source>
        <dbReference type="ARBA" id="ARBA00005165"/>
    </source>
</evidence>
<dbReference type="PANTHER" id="PTHR20858:SF17">
    <property type="entry name" value="HYDROXYMETHYLPYRIMIDINE_PHOSPHOMETHYLPYRIMIDINE KINASE THI20-RELATED"/>
    <property type="match status" value="1"/>
</dbReference>
<evidence type="ECO:0000256" key="13">
    <source>
        <dbReference type="ARBA" id="ARBA00022946"/>
    </source>
</evidence>
<evidence type="ECO:0000313" key="25">
    <source>
        <dbReference type="Proteomes" id="UP000623129"/>
    </source>
</evidence>
<dbReference type="InterPro" id="IPR034291">
    <property type="entry name" value="TMP_synthase"/>
</dbReference>
<evidence type="ECO:0000256" key="1">
    <source>
        <dbReference type="ARBA" id="ARBA00000151"/>
    </source>
</evidence>
<evidence type="ECO:0000256" key="17">
    <source>
        <dbReference type="ARBA" id="ARBA00047334"/>
    </source>
</evidence>
<comment type="cofactor">
    <cofactor evidence="2">
        <name>Mg(2+)</name>
        <dbReference type="ChEBI" id="CHEBI:18420"/>
    </cofactor>
</comment>
<protein>
    <submittedName>
        <fullName evidence="24">Putative thiamine biosynthetic bifunctional enzyme</fullName>
    </submittedName>
</protein>
<feature type="domain" description="Thiamine phosphate synthase/TenI" evidence="22">
    <location>
        <begin position="342"/>
        <end position="527"/>
    </location>
</feature>
<evidence type="ECO:0000256" key="11">
    <source>
        <dbReference type="ARBA" id="ARBA00022840"/>
    </source>
</evidence>
<dbReference type="UniPathway" id="UPA00060">
    <property type="reaction ID" value="UER00141"/>
</dbReference>
<keyword evidence="15" id="KW-0511">Multifunctional enzyme</keyword>
<dbReference type="GO" id="GO:0005524">
    <property type="term" value="F:ATP binding"/>
    <property type="evidence" value="ECO:0007669"/>
    <property type="project" value="UniProtKB-KW"/>
</dbReference>
<comment type="similarity">
    <text evidence="21">Belongs to the thiamine-phosphate synthase family.</text>
</comment>
<feature type="domain" description="Pyridoxamine kinase/Phosphomethylpyrimidine kinase" evidence="23">
    <location>
        <begin position="68"/>
        <end position="312"/>
    </location>
</feature>
<evidence type="ECO:0000256" key="20">
    <source>
        <dbReference type="ARBA" id="ARBA00054297"/>
    </source>
</evidence>
<evidence type="ECO:0000256" key="12">
    <source>
        <dbReference type="ARBA" id="ARBA00022842"/>
    </source>
</evidence>
<keyword evidence="25" id="KW-1185">Reference proteome</keyword>
<dbReference type="NCBIfam" id="TIGR00097">
    <property type="entry name" value="HMP-P_kinase"/>
    <property type="match status" value="1"/>
</dbReference>
<organism evidence="24 25">
    <name type="scientific">Carex littledalei</name>
    <dbReference type="NCBI Taxonomy" id="544730"/>
    <lineage>
        <taxon>Eukaryota</taxon>
        <taxon>Viridiplantae</taxon>
        <taxon>Streptophyta</taxon>
        <taxon>Embryophyta</taxon>
        <taxon>Tracheophyta</taxon>
        <taxon>Spermatophyta</taxon>
        <taxon>Magnoliopsida</taxon>
        <taxon>Liliopsida</taxon>
        <taxon>Poales</taxon>
        <taxon>Cyperaceae</taxon>
        <taxon>Cyperoideae</taxon>
        <taxon>Cariceae</taxon>
        <taxon>Carex</taxon>
        <taxon>Carex subgen. Euthyceras</taxon>
    </lineage>
</organism>
<keyword evidence="14" id="KW-0784">Thiamine biosynthesis</keyword>
<dbReference type="GO" id="GO:0009229">
    <property type="term" value="P:thiamine diphosphate biosynthetic process"/>
    <property type="evidence" value="ECO:0007669"/>
    <property type="project" value="UniProtKB-UniPathway"/>
</dbReference>
<comment type="catalytic activity">
    <reaction evidence="18">
        <text>2-(2-carboxy-4-methylthiazol-5-yl)ethyl phosphate + 4-amino-2-methyl-5-(diphosphooxymethyl)pyrimidine + 2 H(+) = thiamine phosphate + CO2 + diphosphate</text>
        <dbReference type="Rhea" id="RHEA:47848"/>
        <dbReference type="ChEBI" id="CHEBI:15378"/>
        <dbReference type="ChEBI" id="CHEBI:16526"/>
        <dbReference type="ChEBI" id="CHEBI:33019"/>
        <dbReference type="ChEBI" id="CHEBI:37575"/>
        <dbReference type="ChEBI" id="CHEBI:57841"/>
        <dbReference type="ChEBI" id="CHEBI:62890"/>
        <dbReference type="EC" id="2.5.1.3"/>
    </reaction>
</comment>
<reference evidence="24" key="1">
    <citation type="submission" date="2020-01" db="EMBL/GenBank/DDBJ databases">
        <title>Genome sequence of Kobresia littledalei, the first chromosome-level genome in the family Cyperaceae.</title>
        <authorList>
            <person name="Qu G."/>
        </authorList>
    </citation>
    <scope>NUCLEOTIDE SEQUENCE</scope>
    <source>
        <strain evidence="24">C.B.Clarke</strain>
        <tissue evidence="24">Leaf</tissue>
    </source>
</reference>
<keyword evidence="13" id="KW-0809">Transit peptide</keyword>
<gene>
    <name evidence="24" type="ORF">FCM35_KLT13903</name>
</gene>
<evidence type="ECO:0000313" key="24">
    <source>
        <dbReference type="EMBL" id="KAF3321687.1"/>
    </source>
</evidence>
<name>A0A833V2Y4_9POAL</name>
<dbReference type="GO" id="GO:0009507">
    <property type="term" value="C:chloroplast"/>
    <property type="evidence" value="ECO:0007669"/>
    <property type="project" value="UniProtKB-SubCell"/>
</dbReference>
<evidence type="ECO:0000256" key="2">
    <source>
        <dbReference type="ARBA" id="ARBA00001946"/>
    </source>
</evidence>
<dbReference type="HAMAP" id="MF_00097">
    <property type="entry name" value="TMP_synthase"/>
    <property type="match status" value="1"/>
</dbReference>
<evidence type="ECO:0000256" key="16">
    <source>
        <dbReference type="ARBA" id="ARBA00037917"/>
    </source>
</evidence>
<comment type="subcellular location">
    <subcellularLocation>
        <location evidence="3">Plastid</location>
        <location evidence="3">Chloroplast</location>
    </subcellularLocation>
</comment>
<dbReference type="InterPro" id="IPR036206">
    <property type="entry name" value="ThiamineP_synth_sf"/>
</dbReference>
<dbReference type="InterPro" id="IPR004399">
    <property type="entry name" value="HMP/HMP-P_kinase_dom"/>
</dbReference>
<dbReference type="GO" id="GO:0008902">
    <property type="term" value="F:hydroxymethylpyrimidine kinase activity"/>
    <property type="evidence" value="ECO:0007669"/>
    <property type="project" value="UniProtKB-EC"/>
</dbReference>
<dbReference type="EMBL" id="SWLB01000026">
    <property type="protein sequence ID" value="KAF3321687.1"/>
    <property type="molecule type" value="Genomic_DNA"/>
</dbReference>
<comment type="catalytic activity">
    <reaction evidence="19">
        <text>2-[(2R,5Z)-2-carboxy-4-methylthiazol-5(2H)-ylidene]ethyl phosphate + 4-amino-2-methyl-5-(diphosphooxymethyl)pyrimidine + 2 H(+) = thiamine phosphate + CO2 + diphosphate</text>
        <dbReference type="Rhea" id="RHEA:47844"/>
        <dbReference type="ChEBI" id="CHEBI:15378"/>
        <dbReference type="ChEBI" id="CHEBI:16526"/>
        <dbReference type="ChEBI" id="CHEBI:33019"/>
        <dbReference type="ChEBI" id="CHEBI:37575"/>
        <dbReference type="ChEBI" id="CHEBI:57841"/>
        <dbReference type="ChEBI" id="CHEBI:62899"/>
        <dbReference type="EC" id="2.5.1.3"/>
    </reaction>
</comment>
<evidence type="ECO:0000259" key="22">
    <source>
        <dbReference type="Pfam" id="PF02581"/>
    </source>
</evidence>
<evidence type="ECO:0000256" key="18">
    <source>
        <dbReference type="ARBA" id="ARBA00047851"/>
    </source>
</evidence>
<dbReference type="Gene3D" id="3.20.20.70">
    <property type="entry name" value="Aldolase class I"/>
    <property type="match status" value="1"/>
</dbReference>
<comment type="catalytic activity">
    <reaction evidence="17">
        <text>4-methyl-5-(2-phosphooxyethyl)-thiazole + 4-amino-2-methyl-5-(diphosphooxymethyl)pyrimidine + H(+) = thiamine phosphate + diphosphate</text>
        <dbReference type="Rhea" id="RHEA:22328"/>
        <dbReference type="ChEBI" id="CHEBI:15378"/>
        <dbReference type="ChEBI" id="CHEBI:33019"/>
        <dbReference type="ChEBI" id="CHEBI:37575"/>
        <dbReference type="ChEBI" id="CHEBI:57841"/>
        <dbReference type="ChEBI" id="CHEBI:58296"/>
        <dbReference type="EC" id="2.5.1.3"/>
    </reaction>
</comment>
<keyword evidence="8" id="KW-0479">Metal-binding</keyword>
<evidence type="ECO:0000256" key="10">
    <source>
        <dbReference type="ARBA" id="ARBA00022777"/>
    </source>
</evidence>
<dbReference type="InterPro" id="IPR029056">
    <property type="entry name" value="Ribokinase-like"/>
</dbReference>
<dbReference type="CDD" id="cd01169">
    <property type="entry name" value="HMPP_kinase"/>
    <property type="match status" value="1"/>
</dbReference>
<dbReference type="Proteomes" id="UP000623129">
    <property type="component" value="Unassembled WGS sequence"/>
</dbReference>
<dbReference type="GO" id="GO:0046872">
    <property type="term" value="F:metal ion binding"/>
    <property type="evidence" value="ECO:0007669"/>
    <property type="project" value="UniProtKB-KW"/>
</dbReference>
<evidence type="ECO:0000256" key="21">
    <source>
        <dbReference type="ARBA" id="ARBA00061123"/>
    </source>
</evidence>
<comment type="catalytic activity">
    <reaction evidence="1">
        <text>4-amino-5-hydroxymethyl-2-methylpyrimidine + ATP = 4-amino-2-methyl-5-(phosphooxymethyl)pyrimidine + ADP + H(+)</text>
        <dbReference type="Rhea" id="RHEA:23096"/>
        <dbReference type="ChEBI" id="CHEBI:15378"/>
        <dbReference type="ChEBI" id="CHEBI:16892"/>
        <dbReference type="ChEBI" id="CHEBI:30616"/>
        <dbReference type="ChEBI" id="CHEBI:58354"/>
        <dbReference type="ChEBI" id="CHEBI:456216"/>
        <dbReference type="EC" id="2.7.1.49"/>
    </reaction>
</comment>
<keyword evidence="12" id="KW-0460">Magnesium</keyword>
<evidence type="ECO:0000256" key="6">
    <source>
        <dbReference type="ARBA" id="ARBA00022640"/>
    </source>
</evidence>
<dbReference type="Pfam" id="PF02581">
    <property type="entry name" value="TMP-TENI"/>
    <property type="match status" value="1"/>
</dbReference>
<evidence type="ECO:0000256" key="7">
    <source>
        <dbReference type="ARBA" id="ARBA00022679"/>
    </source>
</evidence>
<keyword evidence="5" id="KW-0150">Chloroplast</keyword>
<evidence type="ECO:0000256" key="15">
    <source>
        <dbReference type="ARBA" id="ARBA00023268"/>
    </source>
</evidence>
<dbReference type="OrthoDB" id="10028886at2759"/>
<dbReference type="Pfam" id="PF08543">
    <property type="entry name" value="Phos_pyr_kin"/>
    <property type="match status" value="1"/>
</dbReference>
<keyword evidence="11" id="KW-0067">ATP-binding</keyword>
<comment type="function">
    <text evidence="20">Essential for thiamine biosynthesis. Bifunctional enzyme that catalyzes the phosphorylation of hydroxymethylpyrimidine phosphate (HMP-P) to HMP-PP and condenses 4-methyl-5-(beta-hydroxyethyl)thiazole monophosphate (THZ-P) and 2-methyl-4-amino-5-hydroxymethyl pyrimidine pyrophosphate (HMP-PP) to form thiamine monophosphate (TMP).</text>
</comment>
<keyword evidence="9" id="KW-0547">Nucleotide-binding</keyword>
<comment type="pathway">
    <text evidence="4">Cofactor biosynthesis; thiamine diphosphate biosynthesis; thiamine phosphate from 4-amino-2-methyl-5-diphosphomethylpyrimidine and 4-methyl-5-(2-phosphoethyl)-thiazole: step 1/1.</text>
</comment>
<keyword evidence="10" id="KW-0418">Kinase</keyword>
<evidence type="ECO:0000256" key="8">
    <source>
        <dbReference type="ARBA" id="ARBA00022723"/>
    </source>
</evidence>
<dbReference type="InterPro" id="IPR013749">
    <property type="entry name" value="PM/HMP-P_kinase-1"/>
</dbReference>
<dbReference type="CDD" id="cd00564">
    <property type="entry name" value="TMP_TenI"/>
    <property type="match status" value="1"/>
</dbReference>
<dbReference type="FunFam" id="3.40.1190.20:FF:000040">
    <property type="entry name" value="Thiamine biosynthetic bifunctional enzyme TH1, chloroplastic"/>
    <property type="match status" value="1"/>
</dbReference>
<accession>A0A833V2Y4</accession>
<dbReference type="GO" id="GO:0004789">
    <property type="term" value="F:thiamine-phosphate diphosphorylase activity"/>
    <property type="evidence" value="ECO:0007669"/>
    <property type="project" value="UniProtKB-EC"/>
</dbReference>
<comment type="pathway">
    <text evidence="16">Cofactor biosynthesis; thiamine diphosphate biosynthesis; 4-amino-2-methyl-5-diphosphomethylpyrimidine from 5-amino-1-(5-phospho-D-ribosyl)imidazole: step 2/3.</text>
</comment>
<evidence type="ECO:0000256" key="5">
    <source>
        <dbReference type="ARBA" id="ARBA00022528"/>
    </source>
</evidence>
<keyword evidence="7" id="KW-0808">Transferase</keyword>
<sequence length="552" mass="58441">MASTLFFQPFVLSSPTPLVSFSPIRAILPGCLSPRRRSVSLSTTAMADKPTSAMGTKLPHVLTVAGSDSGGGAGIQADIKACGAMGVYCSSVITAVTAQNTVGVQGVHPVPEKFIEKQLESVLSDMDVDVVKTGMLPSLGVIKVLCESLKRFPVKALVVDPVMVSTSGDTLSAPSTLSGYRDELFRMADIVTPNLKEASALLGGMQLQAVSDMSLAAKSIHKFGPKNVLVKGGDLSGSTEAVDIFFDGETLYELRGSRVQTRNTHGTGCTLASCIAAELAKGHPMLQAVKAAKAFLESALHYSKDIAMGSGPQGPFDHLFRLKSSPYNVEPRLKFNPDDLFLYAVTDSGMNRKWGRPMTDAVEAAIKGGATIIQLREKEMKTQEFIQTAKACMEVCQPHKIPLLINDRVDVALACNADGVHVGQSDMQAHTVRALLGPGKIIGVSCKTVAQAEKAWMDGADYIGCGGVFPTNTKKDNITIGLEGLKEICLASKLPVVAIGGIGIGNANLVMEIGMKNLKGVAVVSALFDKENVEGEARKLRSVLERVFCSVS</sequence>
<keyword evidence="6" id="KW-0934">Plastid</keyword>
<dbReference type="GO" id="GO:0009228">
    <property type="term" value="P:thiamine biosynthetic process"/>
    <property type="evidence" value="ECO:0007669"/>
    <property type="project" value="UniProtKB-KW"/>
</dbReference>
<dbReference type="NCBIfam" id="TIGR00693">
    <property type="entry name" value="thiE"/>
    <property type="match status" value="1"/>
</dbReference>
<dbReference type="FunFam" id="3.20.20.70:FF:000104">
    <property type="entry name" value="Thiamine biosynthetic bifunctional enzyme"/>
    <property type="match status" value="1"/>
</dbReference>
<dbReference type="InterPro" id="IPR013785">
    <property type="entry name" value="Aldolase_TIM"/>
</dbReference>
<evidence type="ECO:0000256" key="19">
    <source>
        <dbReference type="ARBA" id="ARBA00047883"/>
    </source>
</evidence>
<dbReference type="PANTHER" id="PTHR20858">
    <property type="entry name" value="PHOSPHOMETHYLPYRIMIDINE KINASE"/>
    <property type="match status" value="1"/>
</dbReference>
<dbReference type="Gene3D" id="3.40.1190.20">
    <property type="match status" value="1"/>
</dbReference>
<dbReference type="SUPFAM" id="SSF53613">
    <property type="entry name" value="Ribokinase-like"/>
    <property type="match status" value="1"/>
</dbReference>
<evidence type="ECO:0000256" key="9">
    <source>
        <dbReference type="ARBA" id="ARBA00022741"/>
    </source>
</evidence>